<reference evidence="2" key="1">
    <citation type="submission" date="2025-08" db="UniProtKB">
        <authorList>
            <consortium name="RefSeq"/>
        </authorList>
    </citation>
    <scope>IDENTIFICATION</scope>
    <source>
        <tissue evidence="2">Leukocyte</tissue>
    </source>
</reference>
<organism evidence="2">
    <name type="scientific">Castor canadensis</name>
    <name type="common">American beaver</name>
    <dbReference type="NCBI Taxonomy" id="51338"/>
    <lineage>
        <taxon>Eukaryota</taxon>
        <taxon>Metazoa</taxon>
        <taxon>Chordata</taxon>
        <taxon>Craniata</taxon>
        <taxon>Vertebrata</taxon>
        <taxon>Euteleostomi</taxon>
        <taxon>Mammalia</taxon>
        <taxon>Eutheria</taxon>
        <taxon>Euarchontoglires</taxon>
        <taxon>Glires</taxon>
        <taxon>Rodentia</taxon>
        <taxon>Castorimorpha</taxon>
        <taxon>Castoridae</taxon>
        <taxon>Castor</taxon>
    </lineage>
</organism>
<feature type="region of interest" description="Disordered" evidence="1">
    <location>
        <begin position="1"/>
        <end position="227"/>
    </location>
</feature>
<evidence type="ECO:0000256" key="1">
    <source>
        <dbReference type="SAM" id="MobiDB-lite"/>
    </source>
</evidence>
<protein>
    <submittedName>
        <fullName evidence="2">Proline-rich protein 2-like</fullName>
    </submittedName>
</protein>
<gene>
    <name evidence="2" type="primary">LOC109681960</name>
</gene>
<accession>A0A8B7U076</accession>
<feature type="compositionally biased region" description="Pro residues" evidence="1">
    <location>
        <begin position="178"/>
        <end position="197"/>
    </location>
</feature>
<feature type="compositionally biased region" description="Pro residues" evidence="1">
    <location>
        <begin position="20"/>
        <end position="31"/>
    </location>
</feature>
<feature type="compositionally biased region" description="Gly residues" evidence="1">
    <location>
        <begin position="105"/>
        <end position="117"/>
    </location>
</feature>
<name>A0A8B7U076_CASCN</name>
<evidence type="ECO:0000313" key="2">
    <source>
        <dbReference type="RefSeq" id="XP_020012512.1"/>
    </source>
</evidence>
<feature type="compositionally biased region" description="Gly residues" evidence="1">
    <location>
        <begin position="1"/>
        <end position="10"/>
    </location>
</feature>
<proteinExistence type="predicted"/>
<dbReference type="KEGG" id="ccan:109681960"/>
<dbReference type="AlphaFoldDB" id="A0A8B7U076"/>
<dbReference type="RefSeq" id="XP_020012512.1">
    <property type="nucleotide sequence ID" value="XM_020156923.1"/>
</dbReference>
<sequence length="227" mass="22638">MDGPSGGFGARGSDVSSPSFPAPPGPSPSPSPSSSAAAASHRGIPAGSGSCVRRSARGGAGRGGGERAGAGRGGGAAERHGKQPAPGTGGERGTEGPQPRLLRGEWGGVGCSSGEGGTVTIQLLSPLITRPPRGPGPRPLRRASPRTPHPRQGAGPGLGGRSRARRRGREHEWGGACPRPPPPSAPSSLPKPSPEPQSPRASRGSVSPPFPARSVNTQASCTLWRGD</sequence>
<feature type="compositionally biased region" description="Gly residues" evidence="1">
    <location>
        <begin position="58"/>
        <end position="76"/>
    </location>
</feature>